<sequence length="86" mass="9532">MAQVIVTKHFGPTNIKGSRIQVKSWLKTSYVSWDYSFTSEQNHAKAVEEVLHEMNKERSSFDCAAAWTVVGSGSMPDGSGYGFVVE</sequence>
<proteinExistence type="predicted"/>
<gene>
    <name evidence="1" type="ORF">vB_PsyM_KIL4_0165</name>
</gene>
<dbReference type="Proteomes" id="UP000229945">
    <property type="component" value="Segment"/>
</dbReference>
<evidence type="ECO:0000313" key="2">
    <source>
        <dbReference type="Proteomes" id="UP000229945"/>
    </source>
</evidence>
<keyword evidence="2" id="KW-1185">Reference proteome</keyword>
<accession>A0A142IF84</accession>
<reference evidence="1 2" key="1">
    <citation type="journal article" date="2016" name="Front. Microbiol.">
        <title>Characterization of Novel Bacteriophages for Biocontrol of Bacterial Blight in Leek Caused by Pseudomonas syringae pv. porri.</title>
        <authorList>
            <person name="Rombouts S."/>
            <person name="Lavigne R."/>
        </authorList>
    </citation>
    <scope>NUCLEOTIDE SEQUENCE [LARGE SCALE GENOMIC DNA]</scope>
</reference>
<dbReference type="EMBL" id="KU130129">
    <property type="protein sequence ID" value="AMR57889.1"/>
    <property type="molecule type" value="Genomic_DNA"/>
</dbReference>
<organism evidence="1 2">
    <name type="scientific">Pseudomonas phage vB_PsyM_KIL4</name>
    <dbReference type="NCBI Taxonomy" id="1777069"/>
    <lineage>
        <taxon>Viruses</taxon>
        <taxon>Duplodnaviria</taxon>
        <taxon>Heunggongvirae</taxon>
        <taxon>Uroviricota</taxon>
        <taxon>Caudoviricetes</taxon>
        <taxon>Vandenendeviridae</taxon>
        <taxon>Gorskivirinae</taxon>
        <taxon>Flaumdravirus</taxon>
        <taxon>Flaumdravirus KIL2</taxon>
    </lineage>
</organism>
<evidence type="ECO:0000313" key="1">
    <source>
        <dbReference type="EMBL" id="AMR57889.1"/>
    </source>
</evidence>
<protein>
    <submittedName>
        <fullName evidence="1">Uncharacterized protein</fullName>
    </submittedName>
</protein>
<name>A0A142IF84_9CAUD</name>